<evidence type="ECO:0000256" key="4">
    <source>
        <dbReference type="SAM" id="Coils"/>
    </source>
</evidence>
<comment type="caution">
    <text evidence="7">The sequence shown here is derived from an EMBL/GenBank/DDBJ whole genome shotgun (WGS) entry which is preliminary data.</text>
</comment>
<dbReference type="PANTHER" id="PTHR43641">
    <property type="entry name" value="FORMATE ACETYLTRANSFERASE 3-RELATED"/>
    <property type="match status" value="1"/>
</dbReference>
<dbReference type="EMBL" id="JAJEQR010000008">
    <property type="protein sequence ID" value="MCC2230169.1"/>
    <property type="molecule type" value="Genomic_DNA"/>
</dbReference>
<keyword evidence="4" id="KW-0175">Coiled coil</keyword>
<feature type="domain" description="Glycine radical" evidence="5">
    <location>
        <begin position="686"/>
        <end position="803"/>
    </location>
</feature>
<evidence type="ECO:0000259" key="5">
    <source>
        <dbReference type="PROSITE" id="PS51149"/>
    </source>
</evidence>
<evidence type="ECO:0000313" key="8">
    <source>
        <dbReference type="Proteomes" id="UP001198182"/>
    </source>
</evidence>
<dbReference type="InterPro" id="IPR051215">
    <property type="entry name" value="GRE"/>
</dbReference>
<dbReference type="InterPro" id="IPR004184">
    <property type="entry name" value="PFL_dom"/>
</dbReference>
<dbReference type="Pfam" id="PF01228">
    <property type="entry name" value="Gly_radical"/>
    <property type="match status" value="1"/>
</dbReference>
<dbReference type="RefSeq" id="WP_308452879.1">
    <property type="nucleotide sequence ID" value="NZ_JAJEQR010000008.1"/>
</dbReference>
<evidence type="ECO:0000313" key="7">
    <source>
        <dbReference type="EMBL" id="MCC2230169.1"/>
    </source>
</evidence>
<evidence type="ECO:0000256" key="3">
    <source>
        <dbReference type="PROSITE-ProRule" id="PRU00493"/>
    </source>
</evidence>
<dbReference type="PANTHER" id="PTHR43641:SF2">
    <property type="entry name" value="DEHYDRATASE YBIW-RELATED"/>
    <property type="match status" value="1"/>
</dbReference>
<protein>
    <recommendedName>
        <fullName evidence="9">Formate C-acetyltransferase</fullName>
    </recommendedName>
</protein>
<keyword evidence="2" id="KW-0456">Lyase</keyword>
<feature type="modified residue" description="Glycine radical" evidence="3">
    <location>
        <position position="781"/>
    </location>
</feature>
<feature type="domain" description="PFL" evidence="6">
    <location>
        <begin position="9"/>
        <end position="678"/>
    </location>
</feature>
<gene>
    <name evidence="7" type="ORF">LKD81_04020</name>
</gene>
<keyword evidence="8" id="KW-1185">Reference proteome</keyword>
<dbReference type="InterPro" id="IPR001150">
    <property type="entry name" value="Gly_radical"/>
</dbReference>
<dbReference type="Proteomes" id="UP001198182">
    <property type="component" value="Unassembled WGS sequence"/>
</dbReference>
<proteinExistence type="predicted"/>
<keyword evidence="1 3" id="KW-0556">Organic radical</keyword>
<evidence type="ECO:0000259" key="6">
    <source>
        <dbReference type="PROSITE" id="PS51554"/>
    </source>
</evidence>
<dbReference type="PROSITE" id="PS51149">
    <property type="entry name" value="GLY_RADICAL_2"/>
    <property type="match status" value="1"/>
</dbReference>
<feature type="coiled-coil region" evidence="4">
    <location>
        <begin position="185"/>
        <end position="212"/>
    </location>
</feature>
<reference evidence="7" key="1">
    <citation type="submission" date="2021-10" db="EMBL/GenBank/DDBJ databases">
        <title>Anaerobic single-cell dispensing facilitates the cultivation of human gut bacteria.</title>
        <authorList>
            <person name="Afrizal A."/>
        </authorList>
    </citation>
    <scope>NUCLEOTIDE SEQUENCE</scope>
    <source>
        <strain evidence="7">CLA-AA-H215</strain>
    </source>
</reference>
<dbReference type="Gene3D" id="3.20.70.20">
    <property type="match status" value="1"/>
</dbReference>
<evidence type="ECO:0000256" key="2">
    <source>
        <dbReference type="ARBA" id="ARBA00023239"/>
    </source>
</evidence>
<dbReference type="Pfam" id="PF02901">
    <property type="entry name" value="PFL-like"/>
    <property type="match status" value="1"/>
</dbReference>
<dbReference type="GO" id="GO:0016829">
    <property type="term" value="F:lyase activity"/>
    <property type="evidence" value="ECO:0007669"/>
    <property type="project" value="UniProtKB-KW"/>
</dbReference>
<evidence type="ECO:0008006" key="9">
    <source>
        <dbReference type="Google" id="ProtNLM"/>
    </source>
</evidence>
<dbReference type="GO" id="GO:0005829">
    <property type="term" value="C:cytosol"/>
    <property type="evidence" value="ECO:0007669"/>
    <property type="project" value="TreeGrafter"/>
</dbReference>
<accession>A0AAE3JDR2</accession>
<sequence>MENKRCMTERIKKIYDIVRNTPIRFSVEKASLFTEAYKKYDGEPDIIRTAKAQAYMLDHIPIYILPGDLIAGAPASKPMGIEADFWTKGVWLKEGIEALRGEEYDISDEDAEKMYELSDYWRTQIAEYKLYDLYDEEMWRWKKSGFLLPVNNTLEEAAGMGYACNGMAILPDHDSYQIDHAYIVHTGLEKKIQEAREELERMNSRKIKTQEDLDKVYVLRAMIIIDEAVIRWANRYADLAQKEAEACEDAKRRKELLEMSEACRNVPAKPAKNFREAFQFLYFVFLMQSRQTTTPLGRLDQVLYPFYKKDVAEGILDDELVLEYMQCYRLKIMQMKNTSGGQSRLKWSGQARWNGVTLGGVDKDGNDASNELTILFIEAAYRCRTPHHTLHLRVHEKTPMKVLMKALELVKTGIGMPSFNSDACYIRFLTDKGVPIEKARDYMVVGCVEATVPEGFGHVYSMMVMTLAYDCFMHNGYSPVLGRQVGPETGDVRKMKTFDEYFRKAMEQCRYFIERMAEDNQLRYLTYRNVLQDAFPVSVFSDGAKVGKGGWFREMPYKIGPTFNIGIGTVNIGNSMAVVKRLVYEEKVITMDELMAAIDANWEGEENQRIRDLCLSVPKYGNDCKEVDDMVASVYNGFIDICESIDSYRGTKYNASGLSITAHDPGGALTGATPDGRYCSETLADGCISPAQGTDTVGPTAVINSAIRLPQYRLQACLHNMKLHPSSLKTEEDMKKLAMLIRTYMLSGGKQIQFNVVDQATLIDAKEHPQDHRDLIVRVAGYSTYFVSLSPNVQQEVIDRTSY</sequence>
<dbReference type="PROSITE" id="PS51554">
    <property type="entry name" value="PFL"/>
    <property type="match status" value="1"/>
</dbReference>
<name>A0AAE3JDR2_9FIRM</name>
<dbReference type="SUPFAM" id="SSF51998">
    <property type="entry name" value="PFL-like glycyl radical enzymes"/>
    <property type="match status" value="1"/>
</dbReference>
<dbReference type="AlphaFoldDB" id="A0AAE3JDR2"/>
<evidence type="ECO:0000256" key="1">
    <source>
        <dbReference type="ARBA" id="ARBA00022818"/>
    </source>
</evidence>
<organism evidence="7 8">
    <name type="scientific">Hominifimenecus microfluidus</name>
    <dbReference type="NCBI Taxonomy" id="2885348"/>
    <lineage>
        <taxon>Bacteria</taxon>
        <taxon>Bacillati</taxon>
        <taxon>Bacillota</taxon>
        <taxon>Clostridia</taxon>
        <taxon>Lachnospirales</taxon>
        <taxon>Lachnospiraceae</taxon>
        <taxon>Hominifimenecus</taxon>
    </lineage>
</organism>